<dbReference type="CDD" id="cd07022">
    <property type="entry name" value="S49_Sppa_36K_type"/>
    <property type="match status" value="1"/>
</dbReference>
<comment type="caution">
    <text evidence="3">The sequence shown here is derived from an EMBL/GenBank/DDBJ whole genome shotgun (WGS) entry which is preliminary data.</text>
</comment>
<keyword evidence="4" id="KW-1185">Reference proteome</keyword>
<dbReference type="EC" id="3.4.21.-" evidence="3"/>
<dbReference type="EMBL" id="JBHUIW010000016">
    <property type="protein sequence ID" value="MFD2183325.1"/>
    <property type="molecule type" value="Genomic_DNA"/>
</dbReference>
<name>A0ABW5ALE1_9BRAD</name>
<dbReference type="PANTHER" id="PTHR42987">
    <property type="entry name" value="PEPTIDASE S49"/>
    <property type="match status" value="1"/>
</dbReference>
<evidence type="ECO:0000313" key="3">
    <source>
        <dbReference type="EMBL" id="MFD2183325.1"/>
    </source>
</evidence>
<dbReference type="InterPro" id="IPR029045">
    <property type="entry name" value="ClpP/crotonase-like_dom_sf"/>
</dbReference>
<accession>A0ABW5ALE1</accession>
<feature type="domain" description="Peptidase S49" evidence="2">
    <location>
        <begin position="119"/>
        <end position="272"/>
    </location>
</feature>
<dbReference type="GO" id="GO:0016787">
    <property type="term" value="F:hydrolase activity"/>
    <property type="evidence" value="ECO:0007669"/>
    <property type="project" value="UniProtKB-KW"/>
</dbReference>
<dbReference type="InterPro" id="IPR033855">
    <property type="entry name" value="Protein_C"/>
</dbReference>
<evidence type="ECO:0000313" key="4">
    <source>
        <dbReference type="Proteomes" id="UP001597314"/>
    </source>
</evidence>
<comment type="similarity">
    <text evidence="1">Belongs to the peptidase S49 family.</text>
</comment>
<dbReference type="Proteomes" id="UP001597314">
    <property type="component" value="Unassembled WGS sequence"/>
</dbReference>
<proteinExistence type="inferred from homology"/>
<evidence type="ECO:0000256" key="1">
    <source>
        <dbReference type="ARBA" id="ARBA00008683"/>
    </source>
</evidence>
<dbReference type="Pfam" id="PF01343">
    <property type="entry name" value="Peptidase_S49"/>
    <property type="match status" value="1"/>
</dbReference>
<evidence type="ECO:0000259" key="2">
    <source>
        <dbReference type="Pfam" id="PF01343"/>
    </source>
</evidence>
<gene>
    <name evidence="3" type="ORF">ACFSOX_14295</name>
</gene>
<organism evidence="3 4">
    <name type="scientific">Rhodoplanes azumiensis</name>
    <dbReference type="NCBI Taxonomy" id="1897628"/>
    <lineage>
        <taxon>Bacteria</taxon>
        <taxon>Pseudomonadati</taxon>
        <taxon>Pseudomonadota</taxon>
        <taxon>Alphaproteobacteria</taxon>
        <taxon>Hyphomicrobiales</taxon>
        <taxon>Nitrobacteraceae</taxon>
        <taxon>Rhodoplanes</taxon>
    </lineage>
</organism>
<dbReference type="Gene3D" id="3.90.226.10">
    <property type="entry name" value="2-enoyl-CoA Hydratase, Chain A, domain 1"/>
    <property type="match status" value="1"/>
</dbReference>
<dbReference type="PANTHER" id="PTHR42987:SF4">
    <property type="entry name" value="PROTEASE SOHB-RELATED"/>
    <property type="match status" value="1"/>
</dbReference>
<reference evidence="4" key="1">
    <citation type="journal article" date="2019" name="Int. J. Syst. Evol. Microbiol.">
        <title>The Global Catalogue of Microorganisms (GCM) 10K type strain sequencing project: providing services to taxonomists for standard genome sequencing and annotation.</title>
        <authorList>
            <consortium name="The Broad Institute Genomics Platform"/>
            <consortium name="The Broad Institute Genome Sequencing Center for Infectious Disease"/>
            <person name="Wu L."/>
            <person name="Ma J."/>
        </authorList>
    </citation>
    <scope>NUCLEOTIDE SEQUENCE [LARGE SCALE GENOMIC DNA]</scope>
    <source>
        <strain evidence="4">CGMCC 1.6774</strain>
    </source>
</reference>
<protein>
    <submittedName>
        <fullName evidence="3">S49 family peptidase</fullName>
        <ecNumber evidence="3">3.4.21.-</ecNumber>
    </submittedName>
</protein>
<dbReference type="SUPFAM" id="SSF52096">
    <property type="entry name" value="ClpP/crotonase"/>
    <property type="match status" value="1"/>
</dbReference>
<keyword evidence="3" id="KW-0378">Hydrolase</keyword>
<dbReference type="InterPro" id="IPR002142">
    <property type="entry name" value="Peptidase_S49"/>
</dbReference>
<dbReference type="RefSeq" id="WP_378478483.1">
    <property type="nucleotide sequence ID" value="NZ_JBHUIW010000016.1"/>
</dbReference>
<sequence>MIIPPSLARRPLLVDELHFAGLCSAVIKAEQAFMSEPQENGGARTPLRSVYVTGGVAVIPVYGYLISCAECGVSSYDEIAGAVNRAVADAKVRAIVLAINSPGGTVSGILRAVEAIRAARAEKRVIAHVSGMAMSAGYWLASQANEIVLADDLAQVGSIGVYTMHMDLSKALDDAGVNVSLISSGEHKVDGHPFGPLPADVRKRIQTEVDDLRLMFARDVASGRGSQLTEKAALATEAQVYRALNPQTGEREAIVAGLADRVASLEEVIRSFNPASKNEVLDERDDRDGVELWDDSASAWGHKGAWNSIVATMNARHDGTARAGEAVDSSNGSSWGPVMARVNSSRFGGISAASADESEVAEAVEVVEPHVAPTPEANAWHDVVAEVNAQRRAGRS</sequence>